<accession>A0A376GHA7</accession>
<proteinExistence type="predicted"/>
<evidence type="ECO:0008006" key="3">
    <source>
        <dbReference type="Google" id="ProtNLM"/>
    </source>
</evidence>
<evidence type="ECO:0000313" key="2">
    <source>
        <dbReference type="Proteomes" id="UP000254737"/>
    </source>
</evidence>
<name>A0A376GHA7_9FLAO</name>
<organism evidence="1 2">
    <name type="scientific">Empedobacter falsenii</name>
    <dbReference type="NCBI Taxonomy" id="343874"/>
    <lineage>
        <taxon>Bacteria</taxon>
        <taxon>Pseudomonadati</taxon>
        <taxon>Bacteroidota</taxon>
        <taxon>Flavobacteriia</taxon>
        <taxon>Flavobacteriales</taxon>
        <taxon>Weeksellaceae</taxon>
        <taxon>Empedobacter</taxon>
    </lineage>
</organism>
<dbReference type="Pfam" id="PF14091">
    <property type="entry name" value="DUF4269"/>
    <property type="match status" value="1"/>
</dbReference>
<dbReference type="STRING" id="343874.GCA_000805695_02681"/>
<evidence type="ECO:0000313" key="1">
    <source>
        <dbReference type="EMBL" id="STD59188.1"/>
    </source>
</evidence>
<dbReference type="EMBL" id="UFXS01000001">
    <property type="protein sequence ID" value="STD59188.1"/>
    <property type="molecule type" value="Genomic_DNA"/>
</dbReference>
<reference evidence="1 2" key="1">
    <citation type="submission" date="2018-06" db="EMBL/GenBank/DDBJ databases">
        <authorList>
            <consortium name="Pathogen Informatics"/>
            <person name="Doyle S."/>
        </authorList>
    </citation>
    <scope>NUCLEOTIDE SEQUENCE [LARGE SCALE GENOMIC DNA]</scope>
    <source>
        <strain evidence="1 2">NCTC13456</strain>
    </source>
</reference>
<sequence length="176" mass="20809">MMQNFLTIDYLEHGNEIQHNVFHLLRNHQILEKLDTYKPIVIGTIPIEINIENSDIDIIGETSNFENATNHLTENFSHYFEFKINQLINNNEICLTCNFRIDTFEIEIYLENKIPTEQNAYRHMLIEAKLLEKFDEPFKNKIIELKKNGYKTEPAFAKVLELKGNPYLALLEYEVD</sequence>
<gene>
    <name evidence="1" type="ORF">NCTC13456_02819</name>
</gene>
<dbReference type="Proteomes" id="UP000254737">
    <property type="component" value="Unassembled WGS sequence"/>
</dbReference>
<dbReference type="AlphaFoldDB" id="A0A376GHA7"/>
<protein>
    <recommendedName>
        <fullName evidence="3">DUF4269 domain-containing protein</fullName>
    </recommendedName>
</protein>
<dbReference type="InterPro" id="IPR025365">
    <property type="entry name" value="DUF4269"/>
</dbReference>